<feature type="compositionally biased region" description="Basic and acidic residues" evidence="1">
    <location>
        <begin position="27"/>
        <end position="41"/>
    </location>
</feature>
<gene>
    <name evidence="2" type="ORF">EVAR_39363_1</name>
</gene>
<keyword evidence="3" id="KW-1185">Reference proteome</keyword>
<dbReference type="AlphaFoldDB" id="A0A4C1WRS1"/>
<evidence type="ECO:0000256" key="1">
    <source>
        <dbReference type="SAM" id="MobiDB-lite"/>
    </source>
</evidence>
<name>A0A4C1WRS1_EUMVA</name>
<comment type="caution">
    <text evidence="2">The sequence shown here is derived from an EMBL/GenBank/DDBJ whole genome shotgun (WGS) entry which is preliminary data.</text>
</comment>
<dbReference type="Proteomes" id="UP000299102">
    <property type="component" value="Unassembled WGS sequence"/>
</dbReference>
<dbReference type="EMBL" id="BGZK01000610">
    <property type="protein sequence ID" value="GBP52825.1"/>
    <property type="molecule type" value="Genomic_DNA"/>
</dbReference>
<evidence type="ECO:0000313" key="3">
    <source>
        <dbReference type="Proteomes" id="UP000299102"/>
    </source>
</evidence>
<reference evidence="2 3" key="1">
    <citation type="journal article" date="2019" name="Commun. Biol.">
        <title>The bagworm genome reveals a unique fibroin gene that provides high tensile strength.</title>
        <authorList>
            <person name="Kono N."/>
            <person name="Nakamura H."/>
            <person name="Ohtoshi R."/>
            <person name="Tomita M."/>
            <person name="Numata K."/>
            <person name="Arakawa K."/>
        </authorList>
    </citation>
    <scope>NUCLEOTIDE SEQUENCE [LARGE SCALE GENOMIC DNA]</scope>
</reference>
<accession>A0A4C1WRS1</accession>
<feature type="region of interest" description="Disordered" evidence="1">
    <location>
        <begin position="19"/>
        <end position="61"/>
    </location>
</feature>
<sequence length="101" mass="11497">MQLIVETAPEFCAYSKGRGNARNVTRQRRDARSYRDADSVVRRRPHTGRAGESSRTSVGRSAAFEERSVMSFGVYECGLYRDFKFRVLASITLKLAMKLRS</sequence>
<organism evidence="2 3">
    <name type="scientific">Eumeta variegata</name>
    <name type="common">Bagworm moth</name>
    <name type="synonym">Eumeta japonica</name>
    <dbReference type="NCBI Taxonomy" id="151549"/>
    <lineage>
        <taxon>Eukaryota</taxon>
        <taxon>Metazoa</taxon>
        <taxon>Ecdysozoa</taxon>
        <taxon>Arthropoda</taxon>
        <taxon>Hexapoda</taxon>
        <taxon>Insecta</taxon>
        <taxon>Pterygota</taxon>
        <taxon>Neoptera</taxon>
        <taxon>Endopterygota</taxon>
        <taxon>Lepidoptera</taxon>
        <taxon>Glossata</taxon>
        <taxon>Ditrysia</taxon>
        <taxon>Tineoidea</taxon>
        <taxon>Psychidae</taxon>
        <taxon>Oiketicinae</taxon>
        <taxon>Eumeta</taxon>
    </lineage>
</organism>
<protein>
    <submittedName>
        <fullName evidence="2">Uncharacterized protein</fullName>
    </submittedName>
</protein>
<proteinExistence type="predicted"/>
<evidence type="ECO:0000313" key="2">
    <source>
        <dbReference type="EMBL" id="GBP52825.1"/>
    </source>
</evidence>